<evidence type="ECO:0000256" key="1">
    <source>
        <dbReference type="PROSITE-ProRule" id="PRU00042"/>
    </source>
</evidence>
<keyword evidence="1" id="KW-0479">Metal-binding</keyword>
<organism evidence="3 4">
    <name type="scientific">Aphis craccivora</name>
    <name type="common">Cowpea aphid</name>
    <dbReference type="NCBI Taxonomy" id="307492"/>
    <lineage>
        <taxon>Eukaryota</taxon>
        <taxon>Metazoa</taxon>
        <taxon>Ecdysozoa</taxon>
        <taxon>Arthropoda</taxon>
        <taxon>Hexapoda</taxon>
        <taxon>Insecta</taxon>
        <taxon>Pterygota</taxon>
        <taxon>Neoptera</taxon>
        <taxon>Paraneoptera</taxon>
        <taxon>Hemiptera</taxon>
        <taxon>Sternorrhyncha</taxon>
        <taxon>Aphidomorpha</taxon>
        <taxon>Aphidoidea</taxon>
        <taxon>Aphididae</taxon>
        <taxon>Aphidini</taxon>
        <taxon>Aphis</taxon>
        <taxon>Aphis</taxon>
    </lineage>
</organism>
<reference evidence="3 4" key="1">
    <citation type="submission" date="2019-08" db="EMBL/GenBank/DDBJ databases">
        <title>Whole genome of Aphis craccivora.</title>
        <authorList>
            <person name="Voronova N.V."/>
            <person name="Shulinski R.S."/>
            <person name="Bandarenka Y.V."/>
            <person name="Zhorov D.G."/>
            <person name="Warner D."/>
        </authorList>
    </citation>
    <scope>NUCLEOTIDE SEQUENCE [LARGE SCALE GENOMIC DNA]</scope>
    <source>
        <strain evidence="3">180601</strain>
        <tissue evidence="3">Whole Body</tissue>
    </source>
</reference>
<dbReference type="GO" id="GO:0061343">
    <property type="term" value="P:cell adhesion involved in heart morphogenesis"/>
    <property type="evidence" value="ECO:0007669"/>
    <property type="project" value="TreeGrafter"/>
</dbReference>
<dbReference type="SUPFAM" id="SSF57667">
    <property type="entry name" value="beta-beta-alpha zinc fingers"/>
    <property type="match status" value="1"/>
</dbReference>
<dbReference type="EMBL" id="VUJU01002813">
    <property type="protein sequence ID" value="KAF0760014.1"/>
    <property type="molecule type" value="Genomic_DNA"/>
</dbReference>
<evidence type="ECO:0000313" key="4">
    <source>
        <dbReference type="Proteomes" id="UP000478052"/>
    </source>
</evidence>
<keyword evidence="3" id="KW-0808">Transferase</keyword>
<keyword evidence="4" id="KW-1185">Reference proteome</keyword>
<name>A0A6G0YR54_APHCR</name>
<dbReference type="GO" id="GO:0008270">
    <property type="term" value="F:zinc ion binding"/>
    <property type="evidence" value="ECO:0007669"/>
    <property type="project" value="UniProtKB-KW"/>
</dbReference>
<keyword evidence="3" id="KW-0695">RNA-directed DNA polymerase</keyword>
<gene>
    <name evidence="3" type="ORF">FWK35_00012637</name>
</gene>
<proteinExistence type="predicted"/>
<accession>A0A6G0YR54</accession>
<dbReference type="PRINTS" id="PR01345">
    <property type="entry name" value="CERVTRCPTASE"/>
</dbReference>
<sequence length="680" mass="79351">MAPYLASIDWYNQFRGFSINEAVGVFYSIIYNIIDIFVPKIIIRKSKYPLWYSKSLKELIFKKKIAHKLYKSSGLVSDYNQFSNLRTKCKFFSKKDYQNYLNKIQLNLKTKPDQFWKFVNSKRKTNFLPNNMYWNTDQFNTPNDIVNAFANYFSSVYEDYNYLNLNFEPQNQSKVLLSPLHSCSIDLIEVFESLNSLSSISSPGPDLLPNIFLRNCKFVISSPLLYLFNLSLSTGIFPDTWKTSFIRPIPKSTSDLSNISNYRPITLFSLIPKVFESLVANKIIYDLNNIIMDDQHGFRRNKNTITNLINFQLFVSEALSHGLNFLSWIISFIEDRLQIVAYKENLSIPIRVTLGVPQGSHLAPILFLINDIQFQYCNKLLFADDLKLFHTVNNQNEADLLQLDLNTLYECKCQIMTFSRDRLFSKFVYYLNGVTLNRNMGPIKDLGIFFGSKLKFDCHINNVVARSNQILGFIRRNCNDFHDILAIKSIYCCLVRSICEYGSIIWSPYTSIHKYKIESIQQKFLCFVSFQCSIPREPHSSYTPLLMMLSIKTLEQRRLRLDMYFAYKLFSGSFDCPTFLSYFSLHVPIRNTRSLNTFYLKTKVPDNSIMIETTTFHCHYCVKSFSEEHFLKKHLKIHKQLGNTNKKITCQSCGKMVRSKFQLKRQVSRKACNCGVISIN</sequence>
<dbReference type="GO" id="GO:0003964">
    <property type="term" value="F:RNA-directed DNA polymerase activity"/>
    <property type="evidence" value="ECO:0007669"/>
    <property type="project" value="UniProtKB-KW"/>
</dbReference>
<dbReference type="InterPro" id="IPR036236">
    <property type="entry name" value="Znf_C2H2_sf"/>
</dbReference>
<dbReference type="Proteomes" id="UP000478052">
    <property type="component" value="Unassembled WGS sequence"/>
</dbReference>
<dbReference type="PROSITE" id="PS00028">
    <property type="entry name" value="ZINC_FINGER_C2H2_1"/>
    <property type="match status" value="1"/>
</dbReference>
<keyword evidence="1" id="KW-0863">Zinc-finger</keyword>
<dbReference type="Gene3D" id="3.30.160.60">
    <property type="entry name" value="Classic Zinc Finger"/>
    <property type="match status" value="1"/>
</dbReference>
<feature type="domain" description="C2H2-type" evidence="2">
    <location>
        <begin position="616"/>
        <end position="638"/>
    </location>
</feature>
<dbReference type="GO" id="GO:0007508">
    <property type="term" value="P:larval heart development"/>
    <property type="evidence" value="ECO:0007669"/>
    <property type="project" value="TreeGrafter"/>
</dbReference>
<comment type="caution">
    <text evidence="3">The sequence shown here is derived from an EMBL/GenBank/DDBJ whole genome shotgun (WGS) entry which is preliminary data.</text>
</comment>
<evidence type="ECO:0000259" key="2">
    <source>
        <dbReference type="PROSITE" id="PS50157"/>
    </source>
</evidence>
<dbReference type="PANTHER" id="PTHR33395:SF22">
    <property type="entry name" value="REVERSE TRANSCRIPTASE DOMAIN-CONTAINING PROTEIN"/>
    <property type="match status" value="1"/>
</dbReference>
<dbReference type="InterPro" id="IPR013087">
    <property type="entry name" value="Znf_C2H2_type"/>
</dbReference>
<dbReference type="PROSITE" id="PS50157">
    <property type="entry name" value="ZINC_FINGER_C2H2_2"/>
    <property type="match status" value="1"/>
</dbReference>
<dbReference type="OrthoDB" id="426210at2759"/>
<keyword evidence="3" id="KW-0548">Nucleotidyltransferase</keyword>
<evidence type="ECO:0000313" key="3">
    <source>
        <dbReference type="EMBL" id="KAF0760014.1"/>
    </source>
</evidence>
<dbReference type="GO" id="GO:0031012">
    <property type="term" value="C:extracellular matrix"/>
    <property type="evidence" value="ECO:0007669"/>
    <property type="project" value="TreeGrafter"/>
</dbReference>
<protein>
    <submittedName>
        <fullName evidence="3">Putative RNA-directed DNA polymerase from transposon BS</fullName>
    </submittedName>
</protein>
<keyword evidence="1" id="KW-0862">Zinc</keyword>
<dbReference type="AlphaFoldDB" id="A0A6G0YR54"/>
<dbReference type="PANTHER" id="PTHR33395">
    <property type="entry name" value="TRANSCRIPTASE, PUTATIVE-RELATED-RELATED"/>
    <property type="match status" value="1"/>
</dbReference>